<feature type="chain" id="PRO_5038480237" description="Peptidase inhibitor family I36 protein" evidence="1">
    <location>
        <begin position="27"/>
        <end position="139"/>
    </location>
</feature>
<evidence type="ECO:0008006" key="4">
    <source>
        <dbReference type="Google" id="ProtNLM"/>
    </source>
</evidence>
<gene>
    <name evidence="2" type="ORF">CDO52_15720</name>
</gene>
<accession>A0A223S7F6</accession>
<reference evidence="2 3" key="1">
    <citation type="submission" date="2017-08" db="EMBL/GenBank/DDBJ databases">
        <title>The complete genome sequence of Nocardiopsis gilva YIM 90087.</title>
        <authorList>
            <person name="Yin M."/>
            <person name="Tang S."/>
        </authorList>
    </citation>
    <scope>NUCLEOTIDE SEQUENCE [LARGE SCALE GENOMIC DNA]</scope>
    <source>
        <strain evidence="2 3">YIM 90087</strain>
    </source>
</reference>
<keyword evidence="1" id="KW-0732">Signal</keyword>
<dbReference type="RefSeq" id="WP_094932487.1">
    <property type="nucleotide sequence ID" value="NZ_CP022753.1"/>
</dbReference>
<organism evidence="2 3">
    <name type="scientific">Nocardiopsis gilva YIM 90087</name>
    <dbReference type="NCBI Taxonomy" id="1235441"/>
    <lineage>
        <taxon>Bacteria</taxon>
        <taxon>Bacillati</taxon>
        <taxon>Actinomycetota</taxon>
        <taxon>Actinomycetes</taxon>
        <taxon>Streptosporangiales</taxon>
        <taxon>Nocardiopsidaceae</taxon>
        <taxon>Nocardiopsis</taxon>
    </lineage>
</organism>
<keyword evidence="3" id="KW-1185">Reference proteome</keyword>
<dbReference type="KEGG" id="ngv:CDO52_15720"/>
<dbReference type="Proteomes" id="UP000215005">
    <property type="component" value="Chromosome"/>
</dbReference>
<dbReference type="EMBL" id="CP022753">
    <property type="protein sequence ID" value="ASU84044.1"/>
    <property type="molecule type" value="Genomic_DNA"/>
</dbReference>
<evidence type="ECO:0000256" key="1">
    <source>
        <dbReference type="SAM" id="SignalP"/>
    </source>
</evidence>
<sequence length="139" mass="15248">MKATRILAAGAAAAALSLLATPAASAEEPQPEFDTQAADGKLHGYYGFNRTNHCYGWESNDKDWGVCRNRVSSLWNNGYPGNYDDVWVYWGRNHSGARRGVYNGVVLNDLRKWTYDPGGAGAGEALNNNISSHQWTNLP</sequence>
<dbReference type="AlphaFoldDB" id="A0A223S7F6"/>
<name>A0A223S7F6_9ACTN</name>
<proteinExistence type="predicted"/>
<evidence type="ECO:0000313" key="2">
    <source>
        <dbReference type="EMBL" id="ASU84044.1"/>
    </source>
</evidence>
<evidence type="ECO:0000313" key="3">
    <source>
        <dbReference type="Proteomes" id="UP000215005"/>
    </source>
</evidence>
<dbReference type="OrthoDB" id="5195323at2"/>
<feature type="signal peptide" evidence="1">
    <location>
        <begin position="1"/>
        <end position="26"/>
    </location>
</feature>
<protein>
    <recommendedName>
        <fullName evidence="4">Peptidase inhibitor family I36 protein</fullName>
    </recommendedName>
</protein>